<feature type="active site" description="Proton donor" evidence="8 10">
    <location>
        <position position="170"/>
    </location>
</feature>
<dbReference type="InterPro" id="IPR036959">
    <property type="entry name" value="Peptidase_C12_UCH_sf"/>
</dbReference>
<dbReference type="PRINTS" id="PR00707">
    <property type="entry name" value="UBCTHYDRLASE"/>
</dbReference>
<dbReference type="PANTHER" id="PTHR10589:SF16">
    <property type="entry name" value="UBIQUITIN CARBOXYL-TERMINAL HYDROLASE ISOZYME L5"/>
    <property type="match status" value="1"/>
</dbReference>
<keyword evidence="15" id="KW-1185">Reference proteome</keyword>
<feature type="site" description="Important for enzyme activity" evidence="9 10">
    <location>
        <position position="185"/>
    </location>
</feature>
<dbReference type="GO" id="GO:0004843">
    <property type="term" value="F:cysteine-type deubiquitinase activity"/>
    <property type="evidence" value="ECO:0007669"/>
    <property type="project" value="UniProtKB-UniRule"/>
</dbReference>
<dbReference type="GO" id="GO:0005737">
    <property type="term" value="C:cytoplasm"/>
    <property type="evidence" value="ECO:0007669"/>
    <property type="project" value="TreeGrafter"/>
</dbReference>
<keyword evidence="3 7" id="KW-0645">Protease</keyword>
<dbReference type="EMBL" id="JAHUZD010000124">
    <property type="protein sequence ID" value="KAI3403552.2"/>
    <property type="molecule type" value="Genomic_DNA"/>
</dbReference>
<proteinExistence type="inferred from homology"/>
<evidence type="ECO:0000256" key="9">
    <source>
        <dbReference type="PIRSR" id="PIRSR038120-2"/>
    </source>
</evidence>
<accession>A0AAI9SVA0</accession>
<evidence type="ECO:0000256" key="3">
    <source>
        <dbReference type="ARBA" id="ARBA00022670"/>
    </source>
</evidence>
<dbReference type="SUPFAM" id="SSF54001">
    <property type="entry name" value="Cysteine proteinases"/>
    <property type="match status" value="1"/>
</dbReference>
<evidence type="ECO:0000313" key="15">
    <source>
        <dbReference type="Proteomes" id="UP001202479"/>
    </source>
</evidence>
<evidence type="ECO:0000256" key="1">
    <source>
        <dbReference type="ARBA" id="ARBA00000707"/>
    </source>
</evidence>
<dbReference type="GO" id="GO:0016579">
    <property type="term" value="P:protein deubiquitination"/>
    <property type="evidence" value="ECO:0007669"/>
    <property type="project" value="InterPro"/>
</dbReference>
<dbReference type="Proteomes" id="UP001202479">
    <property type="component" value="Unassembled WGS sequence"/>
</dbReference>
<dbReference type="CDD" id="cd09617">
    <property type="entry name" value="Peptidase_C12_UCH37_BAP1"/>
    <property type="match status" value="1"/>
</dbReference>
<sequence length="310" mass="35776">MSESGWNTIDSDAGLFTELVEKLGVENIEINDLYSIDSDTLQALKPVYGIIFLFKYGKLDREYAKMNKPITGEYDSGNEIFFANQTIQDACATQAVLNILFNQNEIELGKELNDFKSFVTGFDSEMIGETISNSELIRSIHNSFSTPNLLAIDNKPPPKNQDDKNDGLFHFVGYIYKNNCIYELDGLKQYPIRHCSCSDQDEFIAKIPQVIQQRISKYDSSELRFSLLAITDNKLEKARLDNNEIEVSQQLNKRELWRRENELRRTDYTGLIVELLKNISKEKTDSEWEEMLQRGRSKTQQTIAESLYKQ</sequence>
<feature type="region of interest" description="Disordered" evidence="12">
    <location>
        <begin position="287"/>
        <end position="310"/>
    </location>
</feature>
<evidence type="ECO:0000256" key="5">
    <source>
        <dbReference type="ARBA" id="ARBA00022801"/>
    </source>
</evidence>
<dbReference type="PROSITE" id="PS52048">
    <property type="entry name" value="UCH_DOMAIN"/>
    <property type="match status" value="1"/>
</dbReference>
<organism evidence="14 15">
    <name type="scientific">Candida oxycetoniae</name>
    <dbReference type="NCBI Taxonomy" id="497107"/>
    <lineage>
        <taxon>Eukaryota</taxon>
        <taxon>Fungi</taxon>
        <taxon>Dikarya</taxon>
        <taxon>Ascomycota</taxon>
        <taxon>Saccharomycotina</taxon>
        <taxon>Pichiomycetes</taxon>
        <taxon>Debaryomycetaceae</taxon>
        <taxon>Candida/Lodderomyces clade</taxon>
        <taxon>Candida</taxon>
    </lineage>
</organism>
<comment type="caution">
    <text evidence="14">The sequence shown here is derived from an EMBL/GenBank/DDBJ whole genome shotgun (WGS) entry which is preliminary data.</text>
</comment>
<evidence type="ECO:0000256" key="8">
    <source>
        <dbReference type="PIRSR" id="PIRSR038120-1"/>
    </source>
</evidence>
<dbReference type="Pfam" id="PF01088">
    <property type="entry name" value="Peptidase_C12"/>
    <property type="match status" value="1"/>
</dbReference>
<protein>
    <recommendedName>
        <fullName evidence="7 11">Ubiquitin carboxyl-terminal hydrolase</fullName>
        <ecNumber evidence="7 11">3.4.19.12</ecNumber>
    </recommendedName>
</protein>
<dbReference type="GeneID" id="73381212"/>
<dbReference type="RefSeq" id="XP_049179299.1">
    <property type="nucleotide sequence ID" value="XM_049324946.1"/>
</dbReference>
<feature type="domain" description="UCH catalytic" evidence="13">
    <location>
        <begin position="5"/>
        <end position="232"/>
    </location>
</feature>
<evidence type="ECO:0000313" key="14">
    <source>
        <dbReference type="EMBL" id="KAI3403552.2"/>
    </source>
</evidence>
<evidence type="ECO:0000256" key="12">
    <source>
        <dbReference type="SAM" id="MobiDB-lite"/>
    </source>
</evidence>
<evidence type="ECO:0000256" key="7">
    <source>
        <dbReference type="PIRNR" id="PIRNR038120"/>
    </source>
</evidence>
<name>A0AAI9SVA0_9ASCO</name>
<dbReference type="EC" id="3.4.19.12" evidence="7 11"/>
<feature type="compositionally biased region" description="Polar residues" evidence="12">
    <location>
        <begin position="298"/>
        <end position="310"/>
    </location>
</feature>
<dbReference type="Pfam" id="PF18031">
    <property type="entry name" value="UCH_C"/>
    <property type="match status" value="1"/>
</dbReference>
<dbReference type="GO" id="GO:0006511">
    <property type="term" value="P:ubiquitin-dependent protein catabolic process"/>
    <property type="evidence" value="ECO:0007669"/>
    <property type="project" value="UniProtKB-UniRule"/>
</dbReference>
<evidence type="ECO:0000256" key="4">
    <source>
        <dbReference type="ARBA" id="ARBA00022786"/>
    </source>
</evidence>
<evidence type="ECO:0000256" key="11">
    <source>
        <dbReference type="RuleBase" id="RU361215"/>
    </source>
</evidence>
<dbReference type="InterPro" id="IPR017390">
    <property type="entry name" value="Ubiquitinyl_hydrolase_UCH37"/>
</dbReference>
<dbReference type="InterPro" id="IPR041507">
    <property type="entry name" value="UCH_C"/>
</dbReference>
<dbReference type="PANTHER" id="PTHR10589">
    <property type="entry name" value="UBIQUITIN CARBOXYL-TERMINAL HYDROLASE"/>
    <property type="match status" value="1"/>
</dbReference>
<evidence type="ECO:0000256" key="6">
    <source>
        <dbReference type="ARBA" id="ARBA00022807"/>
    </source>
</evidence>
<gene>
    <name evidence="14" type="ORF">KGF56_003597</name>
</gene>
<keyword evidence="6 7" id="KW-0788">Thiol protease</keyword>
<keyword evidence="4 7" id="KW-0833">Ubl conjugation pathway</keyword>
<dbReference type="AlphaFoldDB" id="A0AAI9SVA0"/>
<dbReference type="InterPro" id="IPR001578">
    <property type="entry name" value="Peptidase_C12_UCH"/>
</dbReference>
<dbReference type="InterPro" id="IPR038765">
    <property type="entry name" value="Papain-like_cys_pep_sf"/>
</dbReference>
<dbReference type="PIRSF" id="PIRSF038120">
    <property type="entry name" value="Ubiquitinyl_hydrolase_UCH37"/>
    <property type="match status" value="1"/>
</dbReference>
<evidence type="ECO:0000259" key="13">
    <source>
        <dbReference type="PROSITE" id="PS52048"/>
    </source>
</evidence>
<feature type="active site" description="Nucleophile" evidence="8 10">
    <location>
        <position position="91"/>
    </location>
</feature>
<dbReference type="Gene3D" id="3.40.532.10">
    <property type="entry name" value="Peptidase C12, ubiquitin carboxyl-terminal hydrolase"/>
    <property type="match status" value="1"/>
</dbReference>
<comment type="catalytic activity">
    <reaction evidence="1 7 10 11">
        <text>Thiol-dependent hydrolysis of ester, thioester, amide, peptide and isopeptide bonds formed by the C-terminal Gly of ubiquitin (a 76-residue protein attached to proteins as an intracellular targeting signal).</text>
        <dbReference type="EC" id="3.4.19.12"/>
    </reaction>
</comment>
<keyword evidence="5 7" id="KW-0378">Hydrolase</keyword>
<evidence type="ECO:0000256" key="10">
    <source>
        <dbReference type="PROSITE-ProRule" id="PRU01393"/>
    </source>
</evidence>
<feature type="site" description="Transition state stabilizer" evidence="10">
    <location>
        <position position="85"/>
    </location>
</feature>
<reference evidence="14" key="1">
    <citation type="journal article" date="2022" name="DNA Res.">
        <title>Genome analysis of five recently described species of the CUG-Ser clade uncovers Candida theae as a new hybrid lineage with pathogenic potential in the Candida parapsilosis species complex.</title>
        <authorList>
            <person name="Mixao V."/>
            <person name="Del Olmo V."/>
            <person name="Hegedusova E."/>
            <person name="Saus E."/>
            <person name="Pryszcz L."/>
            <person name="Cillingova A."/>
            <person name="Nosek J."/>
            <person name="Gabaldon T."/>
        </authorList>
    </citation>
    <scope>NUCLEOTIDE SEQUENCE</scope>
    <source>
        <strain evidence="14">CBS 10844</strain>
    </source>
</reference>
<comment type="similarity">
    <text evidence="2 7 10 11">Belongs to the peptidase C12 family.</text>
</comment>
<evidence type="ECO:0000256" key="2">
    <source>
        <dbReference type="ARBA" id="ARBA00009326"/>
    </source>
</evidence>